<feature type="transmembrane region" description="Helical" evidence="2">
    <location>
        <begin position="12"/>
        <end position="34"/>
    </location>
</feature>
<dbReference type="Proteomes" id="UP000253426">
    <property type="component" value="Unassembled WGS sequence"/>
</dbReference>
<gene>
    <name evidence="4" type="ORF">DES53_10287</name>
</gene>
<dbReference type="InterPro" id="IPR003399">
    <property type="entry name" value="Mce/MlaD"/>
</dbReference>
<dbReference type="PANTHER" id="PTHR33371">
    <property type="entry name" value="INTERMEMBRANE PHOSPHOLIPID TRANSPORT SYSTEM BINDING PROTEIN MLAD-RELATED"/>
    <property type="match status" value="1"/>
</dbReference>
<evidence type="ECO:0000259" key="3">
    <source>
        <dbReference type="Pfam" id="PF02470"/>
    </source>
</evidence>
<accession>A0A366HPV8</accession>
<dbReference type="RefSeq" id="WP_113957283.1">
    <property type="nucleotide sequence ID" value="NZ_QNRR01000002.1"/>
</dbReference>
<keyword evidence="5" id="KW-1185">Reference proteome</keyword>
<comment type="caution">
    <text evidence="4">The sequence shown here is derived from an EMBL/GenBank/DDBJ whole genome shotgun (WGS) entry which is preliminary data.</text>
</comment>
<name>A0A366HPV8_9BACT</name>
<keyword evidence="2" id="KW-0812">Transmembrane</keyword>
<feature type="domain" description="Mce/MlaD" evidence="3">
    <location>
        <begin position="43"/>
        <end position="115"/>
    </location>
</feature>
<protein>
    <submittedName>
        <fullName evidence="4">ABC-type transporter Mla subunit MlaD</fullName>
    </submittedName>
</protein>
<reference evidence="4 5" key="1">
    <citation type="submission" date="2018-06" db="EMBL/GenBank/DDBJ databases">
        <title>Genomic Encyclopedia of Type Strains, Phase IV (KMG-IV): sequencing the most valuable type-strain genomes for metagenomic binning, comparative biology and taxonomic classification.</title>
        <authorList>
            <person name="Goeker M."/>
        </authorList>
    </citation>
    <scope>NUCLEOTIDE SEQUENCE [LARGE SCALE GENOMIC DNA]</scope>
    <source>
        <strain evidence="4 5">DSM 25532</strain>
    </source>
</reference>
<evidence type="ECO:0000313" key="5">
    <source>
        <dbReference type="Proteomes" id="UP000253426"/>
    </source>
</evidence>
<keyword evidence="2" id="KW-1133">Transmembrane helix</keyword>
<evidence type="ECO:0000256" key="2">
    <source>
        <dbReference type="SAM" id="Phobius"/>
    </source>
</evidence>
<keyword evidence="2" id="KW-0472">Membrane</keyword>
<organism evidence="4 5">
    <name type="scientific">Roseimicrobium gellanilyticum</name>
    <dbReference type="NCBI Taxonomy" id="748857"/>
    <lineage>
        <taxon>Bacteria</taxon>
        <taxon>Pseudomonadati</taxon>
        <taxon>Verrucomicrobiota</taxon>
        <taxon>Verrucomicrobiia</taxon>
        <taxon>Verrucomicrobiales</taxon>
        <taxon>Verrucomicrobiaceae</taxon>
        <taxon>Roseimicrobium</taxon>
    </lineage>
</organism>
<evidence type="ECO:0000313" key="4">
    <source>
        <dbReference type="EMBL" id="RBP45705.1"/>
    </source>
</evidence>
<proteinExistence type="predicted"/>
<evidence type="ECO:0000256" key="1">
    <source>
        <dbReference type="SAM" id="MobiDB-lite"/>
    </source>
</evidence>
<sequence length="375" mass="40257">MKLLKSLKGSYDAVLVLLIVAVAGILLFAIYRAIGGGSGTKLSFAASFDDVTGIKEKSKVLFKGMPVGSVGALQYEPKTDKILVRIDLQSEVEIPANVQPYLESSLFGESHISLRTHPMHSGLATLASITENHQGSIEELHCIEGVRLSRADSVLPGLDENAKKAVDAAAQAMVEVKAMATVSKDMLKTVNDDMDHLVMTPVKETMDELKKIIAGPEGQQDEGLAFELKNAVAELEQSTTAMNVLFNGSKDGSKKGLIDLTQDIDGGWQDIVSTLLEGKEQTVSELQKVSSALDKAGKAISRSETQIQKLGSASDKVGDAAKRVDVFMEMLSLKPNAVVWGKNKEQDKMIQQRGGTVTPRTGTSGQRTAPPLPRK</sequence>
<dbReference type="OrthoDB" id="9808689at2"/>
<dbReference type="InterPro" id="IPR052336">
    <property type="entry name" value="MlaD_Phospholipid_Transporter"/>
</dbReference>
<dbReference type="AlphaFoldDB" id="A0A366HPV8"/>
<dbReference type="EMBL" id="QNRR01000002">
    <property type="protein sequence ID" value="RBP45705.1"/>
    <property type="molecule type" value="Genomic_DNA"/>
</dbReference>
<dbReference type="PANTHER" id="PTHR33371:SF4">
    <property type="entry name" value="INTERMEMBRANE PHOSPHOLIPID TRANSPORT SYSTEM BINDING PROTEIN MLAD"/>
    <property type="match status" value="1"/>
</dbReference>
<feature type="region of interest" description="Disordered" evidence="1">
    <location>
        <begin position="343"/>
        <end position="375"/>
    </location>
</feature>
<dbReference type="Pfam" id="PF02470">
    <property type="entry name" value="MlaD"/>
    <property type="match status" value="1"/>
</dbReference>
<feature type="compositionally biased region" description="Polar residues" evidence="1">
    <location>
        <begin position="353"/>
        <end position="367"/>
    </location>
</feature>